<dbReference type="Proteomes" id="UP000887565">
    <property type="component" value="Unplaced"/>
</dbReference>
<sequence>MEQKCKKDRVSSRKKLKDKKETLRADGQNNDPSALALKNGICTSCSKMPNRIRVWWPQIGLV</sequence>
<dbReference type="WBParaSite" id="nRc.2.0.1.t46803-RA">
    <property type="protein sequence ID" value="nRc.2.0.1.t46803-RA"/>
    <property type="gene ID" value="nRc.2.0.1.g46803"/>
</dbReference>
<name>A0A915L8L9_ROMCU</name>
<organism evidence="2 3">
    <name type="scientific">Romanomermis culicivorax</name>
    <name type="common">Nematode worm</name>
    <dbReference type="NCBI Taxonomy" id="13658"/>
    <lineage>
        <taxon>Eukaryota</taxon>
        <taxon>Metazoa</taxon>
        <taxon>Ecdysozoa</taxon>
        <taxon>Nematoda</taxon>
        <taxon>Enoplea</taxon>
        <taxon>Dorylaimia</taxon>
        <taxon>Mermithida</taxon>
        <taxon>Mermithoidea</taxon>
        <taxon>Mermithidae</taxon>
        <taxon>Romanomermis</taxon>
    </lineage>
</organism>
<evidence type="ECO:0000313" key="3">
    <source>
        <dbReference type="WBParaSite" id="nRc.2.0.1.t46803-RA"/>
    </source>
</evidence>
<proteinExistence type="predicted"/>
<evidence type="ECO:0000256" key="1">
    <source>
        <dbReference type="SAM" id="MobiDB-lite"/>
    </source>
</evidence>
<protein>
    <submittedName>
        <fullName evidence="3">Uncharacterized protein</fullName>
    </submittedName>
</protein>
<evidence type="ECO:0000313" key="2">
    <source>
        <dbReference type="Proteomes" id="UP000887565"/>
    </source>
</evidence>
<feature type="region of interest" description="Disordered" evidence="1">
    <location>
        <begin position="1"/>
        <end position="31"/>
    </location>
</feature>
<dbReference type="AlphaFoldDB" id="A0A915L8L9"/>
<accession>A0A915L8L9</accession>
<keyword evidence="2" id="KW-1185">Reference proteome</keyword>
<feature type="compositionally biased region" description="Basic and acidic residues" evidence="1">
    <location>
        <begin position="1"/>
        <end position="11"/>
    </location>
</feature>
<reference evidence="3" key="1">
    <citation type="submission" date="2022-11" db="UniProtKB">
        <authorList>
            <consortium name="WormBaseParasite"/>
        </authorList>
    </citation>
    <scope>IDENTIFICATION</scope>
</reference>